<dbReference type="SUPFAM" id="SSF51905">
    <property type="entry name" value="FAD/NAD(P)-binding domain"/>
    <property type="match status" value="1"/>
</dbReference>
<dbReference type="Pfam" id="PF01593">
    <property type="entry name" value="Amino_oxidase"/>
    <property type="match status" value="1"/>
</dbReference>
<protein>
    <submittedName>
        <fullName evidence="2">FAD-dependent oxidoreductase</fullName>
    </submittedName>
</protein>
<organism evidence="2 3">
    <name type="scientific">Crenobacter caeni</name>
    <dbReference type="NCBI Taxonomy" id="2705474"/>
    <lineage>
        <taxon>Bacteria</taxon>
        <taxon>Pseudomonadati</taxon>
        <taxon>Pseudomonadota</taxon>
        <taxon>Betaproteobacteria</taxon>
        <taxon>Neisseriales</taxon>
        <taxon>Neisseriaceae</taxon>
        <taxon>Crenobacter</taxon>
    </lineage>
</organism>
<dbReference type="RefSeq" id="WP_163315474.1">
    <property type="nucleotide sequence ID" value="NZ_JAAGAA010000004.1"/>
</dbReference>
<dbReference type="PANTHER" id="PTHR42923:SF17">
    <property type="entry name" value="AMINE OXIDASE DOMAIN-CONTAINING PROTEIN"/>
    <property type="match status" value="1"/>
</dbReference>
<reference evidence="2 3" key="1">
    <citation type="submission" date="2020-02" db="EMBL/GenBank/DDBJ databases">
        <authorList>
            <person name="Yang Z."/>
        </authorList>
    </citation>
    <scope>NUCLEOTIDE SEQUENCE [LARGE SCALE GENOMIC DNA]</scope>
    <source>
        <strain evidence="2 3">HX-7-9</strain>
    </source>
</reference>
<evidence type="ECO:0000313" key="2">
    <source>
        <dbReference type="EMBL" id="NDV12237.1"/>
    </source>
</evidence>
<dbReference type="EMBL" id="JAAGAA010000004">
    <property type="protein sequence ID" value="NDV12237.1"/>
    <property type="molecule type" value="Genomic_DNA"/>
</dbReference>
<dbReference type="PANTHER" id="PTHR42923">
    <property type="entry name" value="PROTOPORPHYRINOGEN OXIDASE"/>
    <property type="match status" value="1"/>
</dbReference>
<evidence type="ECO:0000313" key="3">
    <source>
        <dbReference type="Proteomes" id="UP000482578"/>
    </source>
</evidence>
<dbReference type="PRINTS" id="PR00419">
    <property type="entry name" value="ADXRDTASE"/>
</dbReference>
<sequence>MNIAVVGTGIAGLSSAWLLARSGHRVTVYEKAHRAGGHSHTVDVELEGVRHPVDTGFLVHNARTYPNLIALFETLGVRTCDSEMTFSVASEADDLEWAGSSVATLFGQKRNLVRPRFWRMLADIHRLHRLAPAILTEARVRGDTLGGALARHGFGEALMRWYLLPMGAAIWSTSTRDMLDFPAATFFEFCANHGLMQVTDRPQWRTVVGGSREYVRTMLETLNDVRYGCPVHAIRESAGGGVELHHAHGVSRHDQVVLACHSDEARAMLGECHHAARTLLGQIGYTPNRAYLHSDARVLPRRRALWSAWNYRAEAGEAGEAPVSVHYLINRLQPLPFKAPVIVSLNPAQEPDQLIARFDYAHPRLDAAAIAAQNALDGVQGQGGVWLAGAWCGYGFHEDGLKAGMRVALALGATVPWAHGVAPVARPAPSPAQACPA</sequence>
<dbReference type="InterPro" id="IPR050464">
    <property type="entry name" value="Zeta_carotene_desat/Oxidored"/>
</dbReference>
<accession>A0A6B2KQQ3</accession>
<dbReference type="InterPro" id="IPR002937">
    <property type="entry name" value="Amino_oxidase"/>
</dbReference>
<dbReference type="GO" id="GO:0016491">
    <property type="term" value="F:oxidoreductase activity"/>
    <property type="evidence" value="ECO:0007669"/>
    <property type="project" value="InterPro"/>
</dbReference>
<dbReference type="Gene3D" id="3.50.50.60">
    <property type="entry name" value="FAD/NAD(P)-binding domain"/>
    <property type="match status" value="1"/>
</dbReference>
<proteinExistence type="predicted"/>
<name>A0A6B2KQQ3_9NEIS</name>
<dbReference type="AlphaFoldDB" id="A0A6B2KQQ3"/>
<gene>
    <name evidence="2" type="ORF">GZH52_05430</name>
</gene>
<feature type="domain" description="Amine oxidase" evidence="1">
    <location>
        <begin position="10"/>
        <end position="287"/>
    </location>
</feature>
<comment type="caution">
    <text evidence="2">The sequence shown here is derived from an EMBL/GenBank/DDBJ whole genome shotgun (WGS) entry which is preliminary data.</text>
</comment>
<dbReference type="Proteomes" id="UP000482578">
    <property type="component" value="Unassembled WGS sequence"/>
</dbReference>
<dbReference type="InterPro" id="IPR036188">
    <property type="entry name" value="FAD/NAD-bd_sf"/>
</dbReference>
<keyword evidence="3" id="KW-1185">Reference proteome</keyword>
<evidence type="ECO:0000259" key="1">
    <source>
        <dbReference type="Pfam" id="PF01593"/>
    </source>
</evidence>